<evidence type="ECO:0000256" key="4">
    <source>
        <dbReference type="ARBA" id="ARBA00023040"/>
    </source>
</evidence>
<dbReference type="PANTHER" id="PTHR10489:SF671">
    <property type="entry name" value="C-X-C CHEMOKINE RECEPTOR TYPE 3"/>
    <property type="match status" value="1"/>
</dbReference>
<keyword evidence="7 8" id="KW-0807">Transducer</keyword>
<keyword evidence="3 9" id="KW-1133">Transmembrane helix</keyword>
<dbReference type="OrthoDB" id="9818824at2759"/>
<dbReference type="GO" id="GO:0060326">
    <property type="term" value="P:cell chemotaxis"/>
    <property type="evidence" value="ECO:0007669"/>
    <property type="project" value="TreeGrafter"/>
</dbReference>
<dbReference type="GeneTree" id="ENSGT01050000244848"/>
<dbReference type="GO" id="GO:0016493">
    <property type="term" value="F:C-C chemokine receptor activity"/>
    <property type="evidence" value="ECO:0007669"/>
    <property type="project" value="TreeGrafter"/>
</dbReference>
<dbReference type="PANTHER" id="PTHR10489">
    <property type="entry name" value="CELL ADHESION MOLECULE"/>
    <property type="match status" value="1"/>
</dbReference>
<dbReference type="GO" id="GO:0019722">
    <property type="term" value="P:calcium-mediated signaling"/>
    <property type="evidence" value="ECO:0007669"/>
    <property type="project" value="TreeGrafter"/>
</dbReference>
<evidence type="ECO:0000256" key="6">
    <source>
        <dbReference type="ARBA" id="ARBA00023170"/>
    </source>
</evidence>
<evidence type="ECO:0000256" key="5">
    <source>
        <dbReference type="ARBA" id="ARBA00023136"/>
    </source>
</evidence>
<evidence type="ECO:0000313" key="12">
    <source>
        <dbReference type="Proteomes" id="UP000472263"/>
    </source>
</evidence>
<gene>
    <name evidence="11" type="primary">CXCR3</name>
    <name evidence="11" type="synonym">LOC115374244</name>
</gene>
<feature type="transmembrane region" description="Helical" evidence="9">
    <location>
        <begin position="299"/>
        <end position="319"/>
    </location>
</feature>
<dbReference type="Proteomes" id="UP000472263">
    <property type="component" value="Chromosome 16"/>
</dbReference>
<keyword evidence="4 8" id="KW-0297">G-protein coupled receptor</keyword>
<evidence type="ECO:0000256" key="2">
    <source>
        <dbReference type="ARBA" id="ARBA00022692"/>
    </source>
</evidence>
<keyword evidence="12" id="KW-1185">Reference proteome</keyword>
<evidence type="ECO:0000256" key="3">
    <source>
        <dbReference type="ARBA" id="ARBA00022989"/>
    </source>
</evidence>
<dbReference type="GO" id="GO:0009897">
    <property type="term" value="C:external side of plasma membrane"/>
    <property type="evidence" value="ECO:0007669"/>
    <property type="project" value="TreeGrafter"/>
</dbReference>
<feature type="transmembrane region" description="Helical" evidence="9">
    <location>
        <begin position="45"/>
        <end position="68"/>
    </location>
</feature>
<dbReference type="InterPro" id="IPR000276">
    <property type="entry name" value="GPCR_Rhodpsn"/>
</dbReference>
<keyword evidence="6 8" id="KW-0675">Receptor</keyword>
<dbReference type="PROSITE" id="PS00237">
    <property type="entry name" value="G_PROTEIN_RECEP_F1_1"/>
    <property type="match status" value="1"/>
</dbReference>
<dbReference type="SUPFAM" id="SSF81321">
    <property type="entry name" value="Family A G protein-coupled receptor-like"/>
    <property type="match status" value="1"/>
</dbReference>
<dbReference type="InterPro" id="IPR050119">
    <property type="entry name" value="CCR1-9-like"/>
</dbReference>
<dbReference type="AlphaFoldDB" id="A0A668AEF2"/>
<feature type="domain" description="G-protein coupled receptors family 1 profile" evidence="10">
    <location>
        <begin position="57"/>
        <end position="316"/>
    </location>
</feature>
<evidence type="ECO:0000256" key="9">
    <source>
        <dbReference type="SAM" id="Phobius"/>
    </source>
</evidence>
<feature type="transmembrane region" description="Helical" evidence="9">
    <location>
        <begin position="249"/>
        <end position="267"/>
    </location>
</feature>
<reference evidence="11" key="2">
    <citation type="submission" date="2025-08" db="UniProtKB">
        <authorList>
            <consortium name="Ensembl"/>
        </authorList>
    </citation>
    <scope>IDENTIFICATION</scope>
</reference>
<dbReference type="PROSITE" id="PS50262">
    <property type="entry name" value="G_PROTEIN_RECEP_F1_2"/>
    <property type="match status" value="1"/>
</dbReference>
<feature type="transmembrane region" description="Helical" evidence="9">
    <location>
        <begin position="212"/>
        <end position="237"/>
    </location>
</feature>
<evidence type="ECO:0000256" key="8">
    <source>
        <dbReference type="RuleBase" id="RU000688"/>
    </source>
</evidence>
<reference evidence="11" key="3">
    <citation type="submission" date="2025-09" db="UniProtKB">
        <authorList>
            <consortium name="Ensembl"/>
        </authorList>
    </citation>
    <scope>IDENTIFICATION</scope>
</reference>
<dbReference type="PRINTS" id="PR00237">
    <property type="entry name" value="GPCRRHODOPSN"/>
</dbReference>
<evidence type="ECO:0000259" key="10">
    <source>
        <dbReference type="PROSITE" id="PS50262"/>
    </source>
</evidence>
<evidence type="ECO:0000313" key="11">
    <source>
        <dbReference type="Ensembl" id="ENSMMDP00005043301.1"/>
    </source>
</evidence>
<name>A0A668AEF2_9TELE</name>
<keyword evidence="5 9" id="KW-0472">Membrane</keyword>
<dbReference type="InterPro" id="IPR017452">
    <property type="entry name" value="GPCR_Rhodpsn_7TM"/>
</dbReference>
<dbReference type="GO" id="GO:0007204">
    <property type="term" value="P:positive regulation of cytosolic calcium ion concentration"/>
    <property type="evidence" value="ECO:0007669"/>
    <property type="project" value="TreeGrafter"/>
</dbReference>
<dbReference type="Pfam" id="PF00001">
    <property type="entry name" value="7tm_1"/>
    <property type="match status" value="1"/>
</dbReference>
<dbReference type="Ensembl" id="ENSMMDT00005044171.1">
    <property type="protein sequence ID" value="ENSMMDP00005043301.1"/>
    <property type="gene ID" value="ENSMMDG00005019922.1"/>
</dbReference>
<evidence type="ECO:0000256" key="1">
    <source>
        <dbReference type="ARBA" id="ARBA00004370"/>
    </source>
</evidence>
<feature type="transmembrane region" description="Helical" evidence="9">
    <location>
        <begin position="157"/>
        <end position="177"/>
    </location>
</feature>
<feature type="transmembrane region" description="Helical" evidence="9">
    <location>
        <begin position="111"/>
        <end position="136"/>
    </location>
</feature>
<protein>
    <submittedName>
        <fullName evidence="11">C-X-C motif chemokine receptor 3</fullName>
    </submittedName>
</protein>
<keyword evidence="2 8" id="KW-0812">Transmembrane</keyword>
<dbReference type="Gene3D" id="1.20.1070.10">
    <property type="entry name" value="Rhodopsin 7-helix transmembrane proteins"/>
    <property type="match status" value="1"/>
</dbReference>
<evidence type="ECO:0000256" key="7">
    <source>
        <dbReference type="ARBA" id="ARBA00023224"/>
    </source>
</evidence>
<comment type="subcellular location">
    <subcellularLocation>
        <location evidence="1">Membrane</location>
    </subcellularLocation>
</comment>
<organism evidence="11 12">
    <name type="scientific">Myripristis murdjan</name>
    <name type="common">pinecone soldierfish</name>
    <dbReference type="NCBI Taxonomy" id="586833"/>
    <lineage>
        <taxon>Eukaryota</taxon>
        <taxon>Metazoa</taxon>
        <taxon>Chordata</taxon>
        <taxon>Craniata</taxon>
        <taxon>Vertebrata</taxon>
        <taxon>Euteleostomi</taxon>
        <taxon>Actinopterygii</taxon>
        <taxon>Neopterygii</taxon>
        <taxon>Teleostei</taxon>
        <taxon>Neoteleostei</taxon>
        <taxon>Acanthomorphata</taxon>
        <taxon>Holocentriformes</taxon>
        <taxon>Holocentridae</taxon>
        <taxon>Myripristis</taxon>
    </lineage>
</organism>
<reference evidence="11" key="1">
    <citation type="submission" date="2019-06" db="EMBL/GenBank/DDBJ databases">
        <authorList>
            <consortium name="Wellcome Sanger Institute Data Sharing"/>
        </authorList>
    </citation>
    <scope>NUCLEOTIDE SEQUENCE [LARGE SCALE GENOMIC DNA]</scope>
</reference>
<comment type="similarity">
    <text evidence="8">Belongs to the G-protein coupled receptor 1 family.</text>
</comment>
<sequence>MDKGMNLHLDGIFADNTTYNYDDYEFVDQTKSECSGHLEAVFLPLLYSVALVVGLLGNGLLLVVLALSRRRQSWSVTDTLILHLAVADSLLLFTLPFWAAQAIQGQGWSFGIPFCKISGAIFNINFYCGIFLLASISLDRYLSIIHKIQIYSHRKSWLVHIGCLSVFSLLLTIPDFISLDVVKNGNKGKMVCVQDYPLESQSAPGWRLGSRLLYHLVGFLLPSAVLLFCYSCILLHLQRVSLGPQRQRAIRVILALVVVFFLCWTPYNITLMVDTFQRKKATKEPADGLCRTSLENSLMVTHALGCFHACLNPLLYLGLCRNFRKRVLDMLRCLKGTLADSKSSLWELGVVEEALPGQAHEKVVFNQVKTVENAAQPEQMSGNKTPTGDS</sequence>
<feature type="transmembrane region" description="Helical" evidence="9">
    <location>
        <begin position="80"/>
        <end position="99"/>
    </location>
</feature>
<dbReference type="InParanoid" id="A0A668AEF2"/>
<proteinExistence type="inferred from homology"/>
<dbReference type="GO" id="GO:0019957">
    <property type="term" value="F:C-C chemokine binding"/>
    <property type="evidence" value="ECO:0007669"/>
    <property type="project" value="TreeGrafter"/>
</dbReference>
<dbReference type="GO" id="GO:0006955">
    <property type="term" value="P:immune response"/>
    <property type="evidence" value="ECO:0007669"/>
    <property type="project" value="TreeGrafter"/>
</dbReference>
<accession>A0A668AEF2</accession>